<dbReference type="AlphaFoldDB" id="A0A133UC70"/>
<protein>
    <submittedName>
        <fullName evidence="1">Uncharacterized protein</fullName>
    </submittedName>
</protein>
<organism evidence="1 2">
    <name type="scientific">candidate division MSBL1 archaeon SCGC-AAA259D18</name>
    <dbReference type="NCBI Taxonomy" id="1698262"/>
    <lineage>
        <taxon>Archaea</taxon>
        <taxon>Methanobacteriati</taxon>
        <taxon>Methanobacteriota</taxon>
        <taxon>candidate division MSBL1</taxon>
    </lineage>
</organism>
<reference evidence="1 2" key="1">
    <citation type="journal article" date="2016" name="Sci. Rep.">
        <title>Metabolic traits of an uncultured archaeal lineage -MSBL1- from brine pools of the Red Sea.</title>
        <authorList>
            <person name="Mwirichia R."/>
            <person name="Alam I."/>
            <person name="Rashid M."/>
            <person name="Vinu M."/>
            <person name="Ba-Alawi W."/>
            <person name="Anthony Kamau A."/>
            <person name="Kamanda Ngugi D."/>
            <person name="Goker M."/>
            <person name="Klenk H.P."/>
            <person name="Bajic V."/>
            <person name="Stingl U."/>
        </authorList>
    </citation>
    <scope>NUCLEOTIDE SEQUENCE [LARGE SCALE GENOMIC DNA]</scope>
    <source>
        <strain evidence="1">SCGC-AAA259D18</strain>
    </source>
</reference>
<dbReference type="EMBL" id="LHXM01000012">
    <property type="protein sequence ID" value="KXA91801.1"/>
    <property type="molecule type" value="Genomic_DNA"/>
</dbReference>
<proteinExistence type="predicted"/>
<keyword evidence="2" id="KW-1185">Reference proteome</keyword>
<dbReference type="Proteomes" id="UP000070195">
    <property type="component" value="Unassembled WGS sequence"/>
</dbReference>
<evidence type="ECO:0000313" key="1">
    <source>
        <dbReference type="EMBL" id="KXA91801.1"/>
    </source>
</evidence>
<gene>
    <name evidence="1" type="ORF">AKJ63_00860</name>
</gene>
<evidence type="ECO:0000313" key="2">
    <source>
        <dbReference type="Proteomes" id="UP000070195"/>
    </source>
</evidence>
<name>A0A133UC70_9EURY</name>
<comment type="caution">
    <text evidence="1">The sequence shown here is derived from an EMBL/GenBank/DDBJ whole genome shotgun (WGS) entry which is preliminary data.</text>
</comment>
<accession>A0A133UC70</accession>
<sequence length="184" mass="21029">MAKGIITFGVTLMIVGLLLAHSFQKLPKEKKIEKNPSNFILKEKEIYNVIKIKEKYPVPISQFAEKINKPVDDLKTWNYENGFGAEYADTSQGFDLITAKFSTIEGADSAFDSLVENLNYRIGKTLISEVGRERGVFWGQENIDRVVFRESNLIVLIEGEIPAEEVEMYSEMIEDKIHRALKKH</sequence>